<evidence type="ECO:0000313" key="3">
    <source>
        <dbReference type="Proteomes" id="UP001595699"/>
    </source>
</evidence>
<reference evidence="3" key="1">
    <citation type="journal article" date="2019" name="Int. J. Syst. Evol. Microbiol.">
        <title>The Global Catalogue of Microorganisms (GCM) 10K type strain sequencing project: providing services to taxonomists for standard genome sequencing and annotation.</title>
        <authorList>
            <consortium name="The Broad Institute Genomics Platform"/>
            <consortium name="The Broad Institute Genome Sequencing Center for Infectious Disease"/>
            <person name="Wu L."/>
            <person name="Ma J."/>
        </authorList>
    </citation>
    <scope>NUCLEOTIDE SEQUENCE [LARGE SCALE GENOMIC DNA]</scope>
    <source>
        <strain evidence="3">CGMCC 4.7241</strain>
    </source>
</reference>
<comment type="caution">
    <text evidence="2">The sequence shown here is derived from an EMBL/GenBank/DDBJ whole genome shotgun (WGS) entry which is preliminary data.</text>
</comment>
<dbReference type="RefSeq" id="WP_239553693.1">
    <property type="nucleotide sequence ID" value="NZ_JAFBCM010000001.1"/>
</dbReference>
<dbReference type="SUPFAM" id="SSF56112">
    <property type="entry name" value="Protein kinase-like (PK-like)"/>
    <property type="match status" value="1"/>
</dbReference>
<gene>
    <name evidence="2" type="ORF">ACFOUW_12980</name>
</gene>
<dbReference type="Gene3D" id="3.90.1200.10">
    <property type="match status" value="1"/>
</dbReference>
<evidence type="ECO:0000313" key="2">
    <source>
        <dbReference type="EMBL" id="MFC3761751.1"/>
    </source>
</evidence>
<dbReference type="Proteomes" id="UP001595699">
    <property type="component" value="Unassembled WGS sequence"/>
</dbReference>
<dbReference type="InterPro" id="IPR002575">
    <property type="entry name" value="Aminoglycoside_PTrfase"/>
</dbReference>
<proteinExistence type="predicted"/>
<dbReference type="InterPro" id="IPR011009">
    <property type="entry name" value="Kinase-like_dom_sf"/>
</dbReference>
<protein>
    <submittedName>
        <fullName evidence="2">Phosphotransferase</fullName>
    </submittedName>
</protein>
<evidence type="ECO:0000259" key="1">
    <source>
        <dbReference type="Pfam" id="PF01636"/>
    </source>
</evidence>
<organism evidence="2 3">
    <name type="scientific">Tenggerimyces flavus</name>
    <dbReference type="NCBI Taxonomy" id="1708749"/>
    <lineage>
        <taxon>Bacteria</taxon>
        <taxon>Bacillati</taxon>
        <taxon>Actinomycetota</taxon>
        <taxon>Actinomycetes</taxon>
        <taxon>Propionibacteriales</taxon>
        <taxon>Nocardioidaceae</taxon>
        <taxon>Tenggerimyces</taxon>
    </lineage>
</organism>
<accession>A0ABV7YAR6</accession>
<sequence length="270" mass="29201">MRWVAEDFGDVLSVQALHDDAAPWLVRTSKGNAVLRSVTDRIGVSMVATGAAALLAAEEYGLPAPRLLASELNELHVTLETIAEGSTRWPQNASPALLRDAGAALARIHAHTRAPQQQLPYRPRPIAVDDFARDRRQGLMPTTPLLQKADEIIQGIAAPSGETVFLHGDVWPGNVMIDGERCVALIDWKTAGVGQPGVDVSELRKQVALTYGPDAPAHVQAGWESEAGRPAEDVAYWDATAALNTRTQLDEPELTIRRDAFLSRALSKLT</sequence>
<feature type="domain" description="Aminoglycoside phosphotransferase" evidence="1">
    <location>
        <begin position="17"/>
        <end position="204"/>
    </location>
</feature>
<keyword evidence="3" id="KW-1185">Reference proteome</keyword>
<dbReference type="EMBL" id="JBHRZH010000009">
    <property type="protein sequence ID" value="MFC3761751.1"/>
    <property type="molecule type" value="Genomic_DNA"/>
</dbReference>
<dbReference type="Pfam" id="PF01636">
    <property type="entry name" value="APH"/>
    <property type="match status" value="1"/>
</dbReference>
<name>A0ABV7YAR6_9ACTN</name>